<feature type="transmembrane region" description="Helical" evidence="1">
    <location>
        <begin position="73"/>
        <end position="90"/>
    </location>
</feature>
<gene>
    <name evidence="2" type="ORF">AN216_22735</name>
</gene>
<feature type="transmembrane region" description="Helical" evidence="1">
    <location>
        <begin position="95"/>
        <end position="114"/>
    </location>
</feature>
<evidence type="ECO:0008006" key="4">
    <source>
        <dbReference type="Google" id="ProtNLM"/>
    </source>
</evidence>
<evidence type="ECO:0000313" key="2">
    <source>
        <dbReference type="EMBL" id="OEU95957.1"/>
    </source>
</evidence>
<accession>A0A1E7JWC9</accession>
<name>A0A1E7JWC9_9ACTN</name>
<dbReference type="RefSeq" id="WP_070198569.1">
    <property type="nucleotide sequence ID" value="NZ_LJGU01000149.1"/>
</dbReference>
<keyword evidence="1" id="KW-1133">Transmembrane helix</keyword>
<keyword evidence="1" id="KW-0472">Membrane</keyword>
<feature type="transmembrane region" description="Helical" evidence="1">
    <location>
        <begin position="126"/>
        <end position="146"/>
    </location>
</feature>
<sequence>METTPGAPVKPLPIPTALRAPLRERPLLERMFVRLVGLGLSVVAYLLCLPWDLRNRPESPGSIDETTPVETGGVLTLAVVLLLLAAYFGYRDRLLWPLPLVALPPVVLLFVSFSSHPAPDASAWPIAWIFFSMLIFGGVLMVATMARRAAKRAAGQP</sequence>
<evidence type="ECO:0000313" key="3">
    <source>
        <dbReference type="Proteomes" id="UP000176101"/>
    </source>
</evidence>
<dbReference type="AlphaFoldDB" id="A0A1E7JWC9"/>
<protein>
    <recommendedName>
        <fullName evidence="4">Integral membrane protein</fullName>
    </recommendedName>
</protein>
<dbReference type="OrthoDB" id="3389865at2"/>
<proteinExistence type="predicted"/>
<organism evidence="2 3">
    <name type="scientific">Streptomyces oceani</name>
    <dbReference type="NCBI Taxonomy" id="1075402"/>
    <lineage>
        <taxon>Bacteria</taxon>
        <taxon>Bacillati</taxon>
        <taxon>Actinomycetota</taxon>
        <taxon>Actinomycetes</taxon>
        <taxon>Kitasatosporales</taxon>
        <taxon>Streptomycetaceae</taxon>
        <taxon>Streptomyces</taxon>
    </lineage>
</organism>
<keyword evidence="3" id="KW-1185">Reference proteome</keyword>
<reference evidence="2 3" key="1">
    <citation type="journal article" date="2016" name="Front. Microbiol.">
        <title>Comparative Genomics Analysis of Streptomyces Species Reveals Their Adaptation to the Marine Environment and Their Diversity at the Genomic Level.</title>
        <authorList>
            <person name="Tian X."/>
            <person name="Zhang Z."/>
            <person name="Yang T."/>
            <person name="Chen M."/>
            <person name="Li J."/>
            <person name="Chen F."/>
            <person name="Yang J."/>
            <person name="Li W."/>
            <person name="Zhang B."/>
            <person name="Zhang Z."/>
            <person name="Wu J."/>
            <person name="Zhang C."/>
            <person name="Long L."/>
            <person name="Xiao J."/>
        </authorList>
    </citation>
    <scope>NUCLEOTIDE SEQUENCE [LARGE SCALE GENOMIC DNA]</scope>
    <source>
        <strain evidence="2 3">SCSIO 02100</strain>
    </source>
</reference>
<keyword evidence="1" id="KW-0812">Transmembrane</keyword>
<comment type="caution">
    <text evidence="2">The sequence shown here is derived from an EMBL/GenBank/DDBJ whole genome shotgun (WGS) entry which is preliminary data.</text>
</comment>
<dbReference type="Proteomes" id="UP000176101">
    <property type="component" value="Unassembled WGS sequence"/>
</dbReference>
<dbReference type="EMBL" id="LJGU01000149">
    <property type="protein sequence ID" value="OEU95957.1"/>
    <property type="molecule type" value="Genomic_DNA"/>
</dbReference>
<evidence type="ECO:0000256" key="1">
    <source>
        <dbReference type="SAM" id="Phobius"/>
    </source>
</evidence>
<feature type="transmembrane region" description="Helical" evidence="1">
    <location>
        <begin position="32"/>
        <end position="53"/>
    </location>
</feature>